<reference evidence="2" key="4">
    <citation type="submission" date="2025-09" db="UniProtKB">
        <authorList>
            <consortium name="Ensembl"/>
        </authorList>
    </citation>
    <scope>IDENTIFICATION</scope>
</reference>
<dbReference type="PANTHER" id="PTHR13454:SF11">
    <property type="entry name" value="PROTEIN MCM10 HOMOLOG"/>
    <property type="match status" value="1"/>
</dbReference>
<dbReference type="InterPro" id="IPR055065">
    <property type="entry name" value="OB_MCM10"/>
</dbReference>
<evidence type="ECO:0000313" key="2">
    <source>
        <dbReference type="Ensembl" id="ENSELUP00000026557.3"/>
    </source>
</evidence>
<dbReference type="InterPro" id="IPR040184">
    <property type="entry name" value="Mcm10"/>
</dbReference>
<dbReference type="Bgee" id="ENSELUG00000002402">
    <property type="expression patterns" value="Expressed in ovary and 1 other cell type or tissue"/>
</dbReference>
<sequence>LDPKYKAKLTVMWLQQEKVKVLEFPSQAPDLNIIEYGKTFSIWKLSDLHDLEVYVSLFLFGEVYKGHWKTEPGTVMGILNPNLMKPKDGYDGVRGLCLLSLVYLPGEAQDFGTCKATKMNGEHLVSQHAELQLSFSGKVKGKTNSLNERLCQTGLHCGGLSSPACTAAL</sequence>
<dbReference type="GO" id="GO:0043596">
    <property type="term" value="C:nuclear replication fork"/>
    <property type="evidence" value="ECO:0007669"/>
    <property type="project" value="TreeGrafter"/>
</dbReference>
<dbReference type="GeneTree" id="ENSGT00390000007134"/>
<reference evidence="2" key="2">
    <citation type="submission" date="2020-02" db="EMBL/GenBank/DDBJ databases">
        <title>Esox lucius (northern pike) genome, fEsoLuc1, primary haplotype.</title>
        <authorList>
            <person name="Myers G."/>
            <person name="Karagic N."/>
            <person name="Meyer A."/>
            <person name="Pippel M."/>
            <person name="Reichard M."/>
            <person name="Winkler S."/>
            <person name="Tracey A."/>
            <person name="Sims Y."/>
            <person name="Howe K."/>
            <person name="Rhie A."/>
            <person name="Formenti G."/>
            <person name="Durbin R."/>
            <person name="Fedrigo O."/>
            <person name="Jarvis E.D."/>
        </authorList>
    </citation>
    <scope>NUCLEOTIDE SEQUENCE [LARGE SCALE GENOMIC DNA]</scope>
</reference>
<dbReference type="Ensembl" id="ENSELUT00000018362.3">
    <property type="protein sequence ID" value="ENSELUP00000026557.3"/>
    <property type="gene ID" value="ENSELUG00000002402.3"/>
</dbReference>
<dbReference type="InterPro" id="IPR012340">
    <property type="entry name" value="NA-bd_OB-fold"/>
</dbReference>
<proteinExistence type="predicted"/>
<feature type="domain" description="MCM10 OB-fold" evidence="1">
    <location>
        <begin position="36"/>
        <end position="93"/>
    </location>
</feature>
<dbReference type="InParanoid" id="A0A3P8ZE24"/>
<dbReference type="GO" id="GO:0003697">
    <property type="term" value="F:single-stranded DNA binding"/>
    <property type="evidence" value="ECO:0007669"/>
    <property type="project" value="InterPro"/>
</dbReference>
<dbReference type="AlphaFoldDB" id="A0A3P8ZE24"/>
<dbReference type="GO" id="GO:0003688">
    <property type="term" value="F:DNA replication origin binding"/>
    <property type="evidence" value="ECO:0007669"/>
    <property type="project" value="TreeGrafter"/>
</dbReference>
<name>A0A3P8ZE24_ESOLU</name>
<dbReference type="Gene3D" id="2.40.50.140">
    <property type="entry name" value="Nucleic acid-binding proteins"/>
    <property type="match status" value="1"/>
</dbReference>
<keyword evidence="3" id="KW-1185">Reference proteome</keyword>
<dbReference type="Proteomes" id="UP000265140">
    <property type="component" value="Chromosome 14"/>
</dbReference>
<evidence type="ECO:0000259" key="1">
    <source>
        <dbReference type="Pfam" id="PF22379"/>
    </source>
</evidence>
<dbReference type="GO" id="GO:0006270">
    <property type="term" value="P:DNA replication initiation"/>
    <property type="evidence" value="ECO:0007669"/>
    <property type="project" value="InterPro"/>
</dbReference>
<protein>
    <recommendedName>
        <fullName evidence="1">MCM10 OB-fold domain-containing protein</fullName>
    </recommendedName>
</protein>
<reference evidence="3" key="1">
    <citation type="journal article" date="2014" name="PLoS ONE">
        <title>The genome and linkage map of the northern pike (Esox lucius): conserved synteny revealed between the salmonid sister group and the Neoteleostei.</title>
        <authorList>
            <person name="Rondeau E.B."/>
            <person name="Minkley D.R."/>
            <person name="Leong J.S."/>
            <person name="Messmer A.M."/>
            <person name="Jantzen J.R."/>
            <person name="von Schalburg K.R."/>
            <person name="Lemon C."/>
            <person name="Bird N.H."/>
            <person name="Koop B.F."/>
        </authorList>
    </citation>
    <scope>NUCLEOTIDE SEQUENCE</scope>
</reference>
<reference evidence="2" key="3">
    <citation type="submission" date="2025-08" db="UniProtKB">
        <authorList>
            <consortium name="Ensembl"/>
        </authorList>
    </citation>
    <scope>IDENTIFICATION</scope>
</reference>
<dbReference type="Pfam" id="PF22379">
    <property type="entry name" value="OB_MCM10"/>
    <property type="match status" value="1"/>
</dbReference>
<dbReference type="PANTHER" id="PTHR13454">
    <property type="entry name" value="PROTEIN MCM10 HOMOLOG"/>
    <property type="match status" value="1"/>
</dbReference>
<evidence type="ECO:0000313" key="3">
    <source>
        <dbReference type="Proteomes" id="UP000265140"/>
    </source>
</evidence>
<organism evidence="2 3">
    <name type="scientific">Esox lucius</name>
    <name type="common">Northern pike</name>
    <dbReference type="NCBI Taxonomy" id="8010"/>
    <lineage>
        <taxon>Eukaryota</taxon>
        <taxon>Metazoa</taxon>
        <taxon>Chordata</taxon>
        <taxon>Craniata</taxon>
        <taxon>Vertebrata</taxon>
        <taxon>Euteleostomi</taxon>
        <taxon>Actinopterygii</taxon>
        <taxon>Neopterygii</taxon>
        <taxon>Teleostei</taxon>
        <taxon>Protacanthopterygii</taxon>
        <taxon>Esociformes</taxon>
        <taxon>Esocidae</taxon>
        <taxon>Esox</taxon>
    </lineage>
</organism>
<dbReference type="STRING" id="8010.ENSELUP00000026557"/>
<accession>A0A3P8ZE24</accession>